<dbReference type="InterPro" id="IPR022644">
    <property type="entry name" value="De-COase2_N"/>
</dbReference>
<protein>
    <submittedName>
        <fullName evidence="5">Y4yA family PLP-dependent enzyme</fullName>
    </submittedName>
</protein>
<gene>
    <name evidence="5" type="ORF">ACFO0C_33630</name>
</gene>
<feature type="domain" description="Orn/DAP/Arg decarboxylase 2 N-terminal" evidence="4">
    <location>
        <begin position="47"/>
        <end position="262"/>
    </location>
</feature>
<dbReference type="RefSeq" id="WP_378070787.1">
    <property type="nucleotide sequence ID" value="NZ_JBHSBL010000022.1"/>
</dbReference>
<dbReference type="Gene3D" id="2.40.37.10">
    <property type="entry name" value="Lyase, Ornithine Decarboxylase, Chain A, domain 1"/>
    <property type="match status" value="1"/>
</dbReference>
<reference evidence="6" key="1">
    <citation type="journal article" date="2019" name="Int. J. Syst. Evol. Microbiol.">
        <title>The Global Catalogue of Microorganisms (GCM) 10K type strain sequencing project: providing services to taxonomists for standard genome sequencing and annotation.</title>
        <authorList>
            <consortium name="The Broad Institute Genomics Platform"/>
            <consortium name="The Broad Institute Genome Sequencing Center for Infectious Disease"/>
            <person name="Wu L."/>
            <person name="Ma J."/>
        </authorList>
    </citation>
    <scope>NUCLEOTIDE SEQUENCE [LARGE SCALE GENOMIC DNA]</scope>
    <source>
        <strain evidence="6">TBRC 5832</strain>
    </source>
</reference>
<keyword evidence="2" id="KW-0210">Decarboxylase</keyword>
<evidence type="ECO:0000313" key="5">
    <source>
        <dbReference type="EMBL" id="MFC4069893.1"/>
    </source>
</evidence>
<dbReference type="SUPFAM" id="SSF50621">
    <property type="entry name" value="Alanine racemase C-terminal domain-like"/>
    <property type="match status" value="1"/>
</dbReference>
<dbReference type="PROSITE" id="PS00878">
    <property type="entry name" value="ODR_DC_2_1"/>
    <property type="match status" value="1"/>
</dbReference>
<dbReference type="InterPro" id="IPR022653">
    <property type="entry name" value="De-COase2_pyr-phos_BS"/>
</dbReference>
<sequence>MLFLTPRTGPLTQAVLDQGELLRQLVDGLGSPVGVVLPQAVHANVAAFREVYRRHHLSGRIHFAHKANRSSALLRELAATEAGVDVASLGELQHALGAGFTPGRIMATGPKDHAYLWLAARTGVTVNADSAAELEELAALVTAHRLPRVRVMVRLSGFETTGVRVMSRRSRFGVPAATLDSALDVVRKREQQLELTGVAYHLDTVAVAEKAVALEGCLAALEHCRSLGLRPWTLDAGGGFGIGYLADEGEWERYTSELAQAVLGNRPPLTWNGYGYGLRAESGILRGSLALYPAYREVSGAAYLDRLLGADAPERRRPLGTMLLDHMYDLDVEPGRALLDQCGLVVARVVEVRDDGGDVLVRLAMNARDVSLEEHGVLMDPVLIGRTPHEPAGVYLLGNLCLESDLITRRKVFLPARPQVGDLLAFVNAAGYFMDLTANTALHQPLARKVAVFRAGGSWHWSLDEQYWPIHPPPEPP</sequence>
<dbReference type="PROSITE" id="PS00879">
    <property type="entry name" value="ODR_DC_2_2"/>
    <property type="match status" value="1"/>
</dbReference>
<evidence type="ECO:0000259" key="4">
    <source>
        <dbReference type="Pfam" id="PF02784"/>
    </source>
</evidence>
<dbReference type="PRINTS" id="PR01179">
    <property type="entry name" value="ODADCRBXLASE"/>
</dbReference>
<dbReference type="InterPro" id="IPR000183">
    <property type="entry name" value="Orn/DAP/Arg_de-COase"/>
</dbReference>
<dbReference type="Gene3D" id="3.20.20.10">
    <property type="entry name" value="Alanine racemase"/>
    <property type="match status" value="1"/>
</dbReference>
<dbReference type="Pfam" id="PF02784">
    <property type="entry name" value="Orn_Arg_deC_N"/>
    <property type="match status" value="1"/>
</dbReference>
<dbReference type="PANTHER" id="PTHR43727">
    <property type="entry name" value="DIAMINOPIMELATE DECARBOXYLASE"/>
    <property type="match status" value="1"/>
</dbReference>
<organism evidence="5 6">
    <name type="scientific">Actinoplanes subglobosus</name>
    <dbReference type="NCBI Taxonomy" id="1547892"/>
    <lineage>
        <taxon>Bacteria</taxon>
        <taxon>Bacillati</taxon>
        <taxon>Actinomycetota</taxon>
        <taxon>Actinomycetes</taxon>
        <taxon>Micromonosporales</taxon>
        <taxon>Micromonosporaceae</taxon>
        <taxon>Actinoplanes</taxon>
    </lineage>
</organism>
<accession>A0ABV8J3V0</accession>
<evidence type="ECO:0000256" key="2">
    <source>
        <dbReference type="ARBA" id="ARBA00022793"/>
    </source>
</evidence>
<proteinExistence type="predicted"/>
<dbReference type="Proteomes" id="UP001595867">
    <property type="component" value="Unassembled WGS sequence"/>
</dbReference>
<evidence type="ECO:0000313" key="6">
    <source>
        <dbReference type="Proteomes" id="UP001595867"/>
    </source>
</evidence>
<dbReference type="InterPro" id="IPR029066">
    <property type="entry name" value="PLP-binding_barrel"/>
</dbReference>
<keyword evidence="2" id="KW-0456">Lyase</keyword>
<dbReference type="PANTHER" id="PTHR43727:SF2">
    <property type="entry name" value="GROUP IV DECARBOXYLASE"/>
    <property type="match status" value="1"/>
</dbReference>
<comment type="caution">
    <text evidence="5">The sequence shown here is derived from an EMBL/GenBank/DDBJ whole genome shotgun (WGS) entry which is preliminary data.</text>
</comment>
<comment type="cofactor">
    <cofactor evidence="1">
        <name>pyridoxal 5'-phosphate</name>
        <dbReference type="ChEBI" id="CHEBI:597326"/>
    </cofactor>
</comment>
<dbReference type="InterPro" id="IPR022657">
    <property type="entry name" value="De-COase2_CS"/>
</dbReference>
<name>A0ABV8J3V0_9ACTN</name>
<dbReference type="EMBL" id="JBHSBL010000022">
    <property type="protein sequence ID" value="MFC4069893.1"/>
    <property type="molecule type" value="Genomic_DNA"/>
</dbReference>
<dbReference type="SUPFAM" id="SSF51419">
    <property type="entry name" value="PLP-binding barrel"/>
    <property type="match status" value="1"/>
</dbReference>
<dbReference type="InterPro" id="IPR009006">
    <property type="entry name" value="Ala_racemase/Decarboxylase_C"/>
</dbReference>
<keyword evidence="6" id="KW-1185">Reference proteome</keyword>
<evidence type="ECO:0000256" key="3">
    <source>
        <dbReference type="ARBA" id="ARBA00022898"/>
    </source>
</evidence>
<evidence type="ECO:0000256" key="1">
    <source>
        <dbReference type="ARBA" id="ARBA00001933"/>
    </source>
</evidence>
<keyword evidence="3" id="KW-0663">Pyridoxal phosphate</keyword>